<organism evidence="1 2">
    <name type="scientific">Pseudolycoriella hygida</name>
    <dbReference type="NCBI Taxonomy" id="35572"/>
    <lineage>
        <taxon>Eukaryota</taxon>
        <taxon>Metazoa</taxon>
        <taxon>Ecdysozoa</taxon>
        <taxon>Arthropoda</taxon>
        <taxon>Hexapoda</taxon>
        <taxon>Insecta</taxon>
        <taxon>Pterygota</taxon>
        <taxon>Neoptera</taxon>
        <taxon>Endopterygota</taxon>
        <taxon>Diptera</taxon>
        <taxon>Nematocera</taxon>
        <taxon>Sciaroidea</taxon>
        <taxon>Sciaridae</taxon>
        <taxon>Pseudolycoriella</taxon>
    </lineage>
</organism>
<accession>A0A9Q0NE47</accession>
<protein>
    <submittedName>
        <fullName evidence="1">Uncharacterized protein</fullName>
    </submittedName>
</protein>
<proteinExistence type="predicted"/>
<evidence type="ECO:0000313" key="2">
    <source>
        <dbReference type="Proteomes" id="UP001151699"/>
    </source>
</evidence>
<name>A0A9Q0NE47_9DIPT</name>
<sequence>MSLINHLNDSLTMPAQDTQKYRIDIYFASNTKELYLSLWLRSLKALIISQVDSLKMNRFFVVVVVECTEWNVLLYPAHLQK</sequence>
<dbReference type="EMBL" id="WJQU01000001">
    <property type="protein sequence ID" value="KAJ6648433.1"/>
    <property type="molecule type" value="Genomic_DNA"/>
</dbReference>
<dbReference type="AlphaFoldDB" id="A0A9Q0NE47"/>
<gene>
    <name evidence="1" type="ORF">Bhyg_03661</name>
</gene>
<comment type="caution">
    <text evidence="1">The sequence shown here is derived from an EMBL/GenBank/DDBJ whole genome shotgun (WGS) entry which is preliminary data.</text>
</comment>
<keyword evidence="2" id="KW-1185">Reference proteome</keyword>
<dbReference type="Proteomes" id="UP001151699">
    <property type="component" value="Chromosome A"/>
</dbReference>
<evidence type="ECO:0000313" key="1">
    <source>
        <dbReference type="EMBL" id="KAJ6648433.1"/>
    </source>
</evidence>
<reference evidence="1" key="1">
    <citation type="submission" date="2022-07" db="EMBL/GenBank/DDBJ databases">
        <authorList>
            <person name="Trinca V."/>
            <person name="Uliana J.V.C."/>
            <person name="Torres T.T."/>
            <person name="Ward R.J."/>
            <person name="Monesi N."/>
        </authorList>
    </citation>
    <scope>NUCLEOTIDE SEQUENCE</scope>
    <source>
        <strain evidence="1">HSMRA1968</strain>
        <tissue evidence="1">Whole embryos</tissue>
    </source>
</reference>